<proteinExistence type="predicted"/>
<dbReference type="InterPro" id="IPR013940">
    <property type="entry name" value="Spo22/ZIP4/TEX11"/>
</dbReference>
<dbReference type="PANTHER" id="PTHR40375">
    <property type="entry name" value="SPORULATION-SPECIFIC PROTEIN 22"/>
    <property type="match status" value="1"/>
</dbReference>
<dbReference type="InterPro" id="IPR029055">
    <property type="entry name" value="Ntn_hydrolases_N"/>
</dbReference>
<reference evidence="4" key="1">
    <citation type="submission" date="2023-03" db="EMBL/GenBank/DDBJ databases">
        <authorList>
            <person name="Julca I."/>
        </authorList>
    </citation>
    <scope>NUCLEOTIDE SEQUENCE</scope>
</reference>
<evidence type="ECO:0000313" key="5">
    <source>
        <dbReference type="Proteomes" id="UP001161247"/>
    </source>
</evidence>
<dbReference type="Pfam" id="PF08631">
    <property type="entry name" value="SPO22"/>
    <property type="match status" value="1"/>
</dbReference>
<dbReference type="Gene3D" id="3.60.20.10">
    <property type="entry name" value="Glutamine Phosphoribosylpyrophosphate, subunit 1, domain 1"/>
    <property type="match status" value="2"/>
</dbReference>
<protein>
    <recommendedName>
        <fullName evidence="2">Protein ZIP4 homolog</fullName>
    </recommendedName>
</protein>
<keyword evidence="1" id="KW-0469">Meiosis</keyword>
<sequence length="1525" mass="168437">MIMPQGTRGRNWPTREARASPDRIMTTESDQLSSGPYAALRPEEEQETTTPAEGSCTRLKFSEEDDRPKRAKGTTTLAFVCKKGVMVATDHLDAGKDGSEYFVENVIDLDSHVLVTVSGVGDSRSFLRNMREQIPRLFIVDANGQRSTRKKGATGCGALIVSDLYDIGLDRKGCDEAVVYARWVINGAVSVLAFLKRTGDSSIETCGYISEVLIAALDDKRKVSCFHIGDFSFFSCGFEKHRNLFSDEAAVIVGEDHGGVPVMEDKPPDAMVSENAVKELTKPSGIALKAATCLASLVSNSLNGFYYGEVATSDAKKDSNLLGLWRTSIIMLMECLNISLAKLYEDLIPVTILEDVKERAIVVADEWEHDVVYDVNEKELAALLRLRLSALRSITAAQEGNFGRKFLSRNMRIVENSSPELRSGHTQESEHYSHAISRLEFSITKLELLTAASLLPETLSSDVRLNLSELTQLAPFPNSVSVQIWELSYRLWNACVDLHNASLSGGGETSEELAKLRQVSTDLLYIAVNVVGIPTPSLKCASFFYKTGLIWHDIRKFDLANNCFEKAADLMSKVEIDSEKADNDEQKLFLNLNLARSRTAWEIPDRSLAITLLNRSKKALCGNSEHYKVLASQYLMFGKDILSKNEVSGLNEALKLMNEALELSEKGLRIVKKAEETLALKELRTKTLRFMAAVHLQRDEFENVLKCVRILRDGGGDQHPSLSVLAMKAWLGLARYGQAEKELKGMVVNKGIPEVVWVSAVESYFQAAGVAGAETVKGLFLGLLERCHVSAISALRVVNRLVGDGGGGGGEGSRARAKVVAELVSDDRVVALFAGEEVSKERTTMHSLLWNCAAEHFQSKDFQTSSLLFEKCMLYVPYNIESRVLRAKGFKVLCLCHLGLSQLDQAQEYINEAEKLEPSIASVFLKFKIYLPKNDHIRAISQVEAMSSCLDFTPDFLSLAAHEAIASQSLPVAVASLSNLLNFYSSGKTLPTNEVVVFRTLVTLLTQAPGDASEILKYMNRVLERVSAIGSDCCFGKGEVGRQEMNWFAMNSWNHGLHMAKAKRFGLSAQFFRSASDFYAISIDGEEGEHSVMVCKCLILSVSATLADEEETNIPLQESEVKQAIELSERAGKILLSTSAISWKDDSGDAIIDNFVFMHCWSLSALYARLVDRGQKQLALIKSLASSKSCNPLHLLQIGLDASHGPQSNPEVATFALNTCLSALLGSPSPDYHTVAQILRHLIMVSTVSKGDADDEAVLGIYKQAFRIMVDLREGEYPSKEAKWLSMTAWNRAAIPLRLGNIEVAKKWMNMGLELAKKVTRWIGIQQVSSERLSLDSLFGVVLLLLQTRCLEMLMELCVISKYPIAGGRPMTVEDAAAWLQNKMMDPKTISEEEPHRILLGGLLEGEPILYCFQPGEDMLKGESFAIGSGCDLGSGFLRGEDDIKDIHNITSPAEAAIIAKRGIIYATLRDGGKTGGRVFVHFLNKHDGTCEELVKGEIIEECAEYRAMEWDYQTEQMTEDFDWD</sequence>
<dbReference type="PANTHER" id="PTHR40375:SF2">
    <property type="entry name" value="SPORULATION-SPECIFIC PROTEIN 22"/>
    <property type="match status" value="1"/>
</dbReference>
<evidence type="ECO:0000313" key="4">
    <source>
        <dbReference type="EMBL" id="CAI9107256.1"/>
    </source>
</evidence>
<dbReference type="SUPFAM" id="SSF48452">
    <property type="entry name" value="TPR-like"/>
    <property type="match status" value="1"/>
</dbReference>
<feature type="region of interest" description="Disordered" evidence="3">
    <location>
        <begin position="1"/>
        <end position="69"/>
    </location>
</feature>
<dbReference type="Proteomes" id="UP001161247">
    <property type="component" value="Chromosome 5"/>
</dbReference>
<evidence type="ECO:0000256" key="2">
    <source>
        <dbReference type="ARBA" id="ARBA00031845"/>
    </source>
</evidence>
<dbReference type="GO" id="GO:0090173">
    <property type="term" value="P:regulation of synaptonemal complex assembly"/>
    <property type="evidence" value="ECO:0007669"/>
    <property type="project" value="InterPro"/>
</dbReference>
<keyword evidence="5" id="KW-1185">Reference proteome</keyword>
<evidence type="ECO:0000256" key="1">
    <source>
        <dbReference type="ARBA" id="ARBA00023254"/>
    </source>
</evidence>
<accession>A0AAV1DJJ8</accession>
<name>A0AAV1DJJ8_OLDCO</name>
<dbReference type="EMBL" id="OX459122">
    <property type="protein sequence ID" value="CAI9107256.1"/>
    <property type="molecule type" value="Genomic_DNA"/>
</dbReference>
<gene>
    <name evidence="4" type="ORF">OLC1_LOCUS15611</name>
</gene>
<dbReference type="InterPro" id="IPR011990">
    <property type="entry name" value="TPR-like_helical_dom_sf"/>
</dbReference>
<dbReference type="InterPro" id="IPR039057">
    <property type="entry name" value="Spo22/ZIP4"/>
</dbReference>
<dbReference type="GO" id="GO:0051321">
    <property type="term" value="P:meiotic cell cycle"/>
    <property type="evidence" value="ECO:0007669"/>
    <property type="project" value="UniProtKB-KW"/>
</dbReference>
<dbReference type="SUPFAM" id="SSF56235">
    <property type="entry name" value="N-terminal nucleophile aminohydrolases (Ntn hydrolases)"/>
    <property type="match status" value="2"/>
</dbReference>
<organism evidence="4 5">
    <name type="scientific">Oldenlandia corymbosa var. corymbosa</name>
    <dbReference type="NCBI Taxonomy" id="529605"/>
    <lineage>
        <taxon>Eukaryota</taxon>
        <taxon>Viridiplantae</taxon>
        <taxon>Streptophyta</taxon>
        <taxon>Embryophyta</taxon>
        <taxon>Tracheophyta</taxon>
        <taxon>Spermatophyta</taxon>
        <taxon>Magnoliopsida</taxon>
        <taxon>eudicotyledons</taxon>
        <taxon>Gunneridae</taxon>
        <taxon>Pentapetalae</taxon>
        <taxon>asterids</taxon>
        <taxon>lamiids</taxon>
        <taxon>Gentianales</taxon>
        <taxon>Rubiaceae</taxon>
        <taxon>Rubioideae</taxon>
        <taxon>Spermacoceae</taxon>
        <taxon>Hedyotis-Oldenlandia complex</taxon>
        <taxon>Oldenlandia</taxon>
    </lineage>
</organism>
<evidence type="ECO:0000256" key="3">
    <source>
        <dbReference type="SAM" id="MobiDB-lite"/>
    </source>
</evidence>